<proteinExistence type="predicted"/>
<dbReference type="InterPro" id="IPR036388">
    <property type="entry name" value="WH-like_DNA-bd_sf"/>
</dbReference>
<dbReference type="Pfam" id="PF08376">
    <property type="entry name" value="NIT"/>
    <property type="match status" value="1"/>
</dbReference>
<evidence type="ECO:0000313" key="4">
    <source>
        <dbReference type="Proteomes" id="UP000516028"/>
    </source>
</evidence>
<evidence type="ECO:0000313" key="3">
    <source>
        <dbReference type="EMBL" id="QNP50537.1"/>
    </source>
</evidence>
<name>A0A7H0GQH1_9BURK</name>
<organism evidence="3 4">
    <name type="scientific">Diaphorobacter aerolatus</name>
    <dbReference type="NCBI Taxonomy" id="1288495"/>
    <lineage>
        <taxon>Bacteria</taxon>
        <taxon>Pseudomonadati</taxon>
        <taxon>Pseudomonadota</taxon>
        <taxon>Betaproteobacteria</taxon>
        <taxon>Burkholderiales</taxon>
        <taxon>Comamonadaceae</taxon>
        <taxon>Diaphorobacter</taxon>
    </lineage>
</organism>
<dbReference type="PROSITE" id="PS50906">
    <property type="entry name" value="NIT"/>
    <property type="match status" value="1"/>
</dbReference>
<dbReference type="KEGG" id="daer:H9K75_13335"/>
<protein>
    <submittedName>
        <fullName evidence="3">Nitrate- and nitrite sensing domain-containing protein</fullName>
    </submittedName>
</protein>
<dbReference type="GO" id="GO:0003723">
    <property type="term" value="F:RNA binding"/>
    <property type="evidence" value="ECO:0007669"/>
    <property type="project" value="InterPro"/>
</dbReference>
<evidence type="ECO:0000259" key="2">
    <source>
        <dbReference type="PROSITE" id="PS50921"/>
    </source>
</evidence>
<dbReference type="Gene3D" id="1.10.10.10">
    <property type="entry name" value="Winged helix-like DNA-binding domain superfamily/Winged helix DNA-binding domain"/>
    <property type="match status" value="1"/>
</dbReference>
<dbReference type="InterPro" id="IPR013587">
    <property type="entry name" value="Nitrate/nitrite_sensing"/>
</dbReference>
<dbReference type="SUPFAM" id="SSF52172">
    <property type="entry name" value="CheY-like"/>
    <property type="match status" value="1"/>
</dbReference>
<dbReference type="AlphaFoldDB" id="A0A7H0GQH1"/>
<dbReference type="InterPro" id="IPR011006">
    <property type="entry name" value="CheY-like_superfamily"/>
</dbReference>
<dbReference type="EMBL" id="CP060783">
    <property type="protein sequence ID" value="QNP50537.1"/>
    <property type="molecule type" value="Genomic_DNA"/>
</dbReference>
<dbReference type="InterPro" id="IPR010910">
    <property type="entry name" value="Nitrate/nitrite_sensing_bac"/>
</dbReference>
<evidence type="ECO:0000259" key="1">
    <source>
        <dbReference type="PROSITE" id="PS50906"/>
    </source>
</evidence>
<sequence>MKSPLHYLAAARRAEIAELQQLRNACSIVIRVSALIHQLQKERGLSSLLTASQGVQGAAALAAQRLAVDAGIDDVRNALDVQDTHPHHTARLYHAIAYLLQGLQALPALRASVDALTLTTHESTAAFVRLVGGCLALVFDAADGACDPDVSRLLVAMFHFMQGKELAGQERATGAAAFGSRVNDVQRQRQWLDLIESQEQCFQVFAEFSPPAVRERWQAVSAQGADMATIERLRRVACTALAGDSLDADAGERWFAACSSRLDAMHALEAWITAELARLCADKLETAHSALHALQQPSQQSQECRLADHGGMEFFAVDAPCDLPPRGAAAYGPQIERSIQALVQEQSRRLQLMQAEIDKTRAALAERKTIERAKGVLMHLRQISESDAHKLMRQTAMNQNRRLLDVAQAMLSAADLLP</sequence>
<dbReference type="Pfam" id="PF03861">
    <property type="entry name" value="ANTAR"/>
    <property type="match status" value="1"/>
</dbReference>
<accession>A0A7H0GQH1</accession>
<feature type="domain" description="ANTAR" evidence="2">
    <location>
        <begin position="350"/>
        <end position="411"/>
    </location>
</feature>
<feature type="domain" description="NIT" evidence="1">
    <location>
        <begin position="30"/>
        <end position="283"/>
    </location>
</feature>
<gene>
    <name evidence="3" type="ORF">H9K75_13335</name>
</gene>
<dbReference type="InterPro" id="IPR005561">
    <property type="entry name" value="ANTAR"/>
</dbReference>
<dbReference type="Proteomes" id="UP000516028">
    <property type="component" value="Chromosome"/>
</dbReference>
<dbReference type="SMART" id="SM01012">
    <property type="entry name" value="ANTAR"/>
    <property type="match status" value="1"/>
</dbReference>
<dbReference type="PROSITE" id="PS50921">
    <property type="entry name" value="ANTAR"/>
    <property type="match status" value="1"/>
</dbReference>
<keyword evidence="4" id="KW-1185">Reference proteome</keyword>
<reference evidence="3 4" key="1">
    <citation type="submission" date="2020-08" db="EMBL/GenBank/DDBJ databases">
        <title>Genome sequence of Diaphorobacter aerolatus KACC 16536T.</title>
        <authorList>
            <person name="Hyun D.-W."/>
            <person name="Bae J.-W."/>
        </authorList>
    </citation>
    <scope>NUCLEOTIDE SEQUENCE [LARGE SCALE GENOMIC DNA]</scope>
    <source>
        <strain evidence="3 4">KACC 16536</strain>
    </source>
</reference>